<dbReference type="InterPro" id="IPR052852">
    <property type="entry name" value="SSU_Processome_Comp"/>
</dbReference>
<keyword evidence="3" id="KW-1185">Reference proteome</keyword>
<dbReference type="AlphaFoldDB" id="A0A8S1DHS8"/>
<proteinExistence type="predicted"/>
<dbReference type="OrthoDB" id="10067479at2759"/>
<organism evidence="2 3">
    <name type="scientific">Cloeon dipterum</name>
    <dbReference type="NCBI Taxonomy" id="197152"/>
    <lineage>
        <taxon>Eukaryota</taxon>
        <taxon>Metazoa</taxon>
        <taxon>Ecdysozoa</taxon>
        <taxon>Arthropoda</taxon>
        <taxon>Hexapoda</taxon>
        <taxon>Insecta</taxon>
        <taxon>Pterygota</taxon>
        <taxon>Palaeoptera</taxon>
        <taxon>Ephemeroptera</taxon>
        <taxon>Pisciforma</taxon>
        <taxon>Baetidae</taxon>
        <taxon>Cloeon</taxon>
    </lineage>
</organism>
<gene>
    <name evidence="2" type="ORF">CLODIP_2_CD16101</name>
</gene>
<accession>A0A8S1DHS8</accession>
<protein>
    <submittedName>
        <fullName evidence="2">Uncharacterized protein</fullName>
    </submittedName>
</protein>
<comment type="caution">
    <text evidence="2">The sequence shown here is derived from an EMBL/GenBank/DDBJ whole genome shotgun (WGS) entry which is preliminary data.</text>
</comment>
<feature type="compositionally biased region" description="Basic and acidic residues" evidence="1">
    <location>
        <begin position="106"/>
        <end position="122"/>
    </location>
</feature>
<reference evidence="2 3" key="1">
    <citation type="submission" date="2020-04" db="EMBL/GenBank/DDBJ databases">
        <authorList>
            <person name="Alioto T."/>
            <person name="Alioto T."/>
            <person name="Gomez Garrido J."/>
        </authorList>
    </citation>
    <scope>NUCLEOTIDE SEQUENCE [LARGE SCALE GENOMIC DNA]</scope>
</reference>
<dbReference type="EMBL" id="CADEPI010000187">
    <property type="protein sequence ID" value="CAB3379483.1"/>
    <property type="molecule type" value="Genomic_DNA"/>
</dbReference>
<feature type="compositionally biased region" description="Low complexity" evidence="1">
    <location>
        <begin position="134"/>
        <end position="143"/>
    </location>
</feature>
<evidence type="ECO:0000313" key="3">
    <source>
        <dbReference type="Proteomes" id="UP000494165"/>
    </source>
</evidence>
<dbReference type="Pfam" id="PF15375">
    <property type="entry name" value="FSAF1"/>
    <property type="match status" value="1"/>
</dbReference>
<sequence length="207" mass="22689">MTSRVVTKAAALRLNEVPPVEVVVFNDRRPKGTKDTQDETLAEESLNSLKGASGDFNLKKARFEVTKLAMSSLKSTSKMKAKEALAISLGARPGKRRGVNYRDLKTQREAEKEAEEHDEKMRSLGKILKKTGRKTSTGRTMGSAATPNRTQKGTPKAPTKLKSGILGKYGKVDKAKLNKYLKTQTAASLSTGKPGKPKNNKFQKSKR</sequence>
<name>A0A8S1DHS8_9INSE</name>
<feature type="region of interest" description="Disordered" evidence="1">
    <location>
        <begin position="106"/>
        <end position="168"/>
    </location>
</feature>
<dbReference type="PANTHER" id="PTHR28366">
    <property type="entry name" value="CHROMOSOME 1 OPEN READING FRAME 131"/>
    <property type="match status" value="1"/>
</dbReference>
<evidence type="ECO:0000256" key="1">
    <source>
        <dbReference type="SAM" id="MobiDB-lite"/>
    </source>
</evidence>
<dbReference type="InterPro" id="IPR027973">
    <property type="entry name" value="FSAF1-like"/>
</dbReference>
<evidence type="ECO:0000313" key="2">
    <source>
        <dbReference type="EMBL" id="CAB3379483.1"/>
    </source>
</evidence>
<feature type="region of interest" description="Disordered" evidence="1">
    <location>
        <begin position="184"/>
        <end position="207"/>
    </location>
</feature>
<feature type="compositionally biased region" description="Basic residues" evidence="1">
    <location>
        <begin position="195"/>
        <end position="207"/>
    </location>
</feature>
<dbReference type="PANTHER" id="PTHR28366:SF1">
    <property type="entry name" value="CHROMOSOME 1 OPEN READING FRAME 131"/>
    <property type="match status" value="1"/>
</dbReference>
<dbReference type="Proteomes" id="UP000494165">
    <property type="component" value="Unassembled WGS sequence"/>
</dbReference>